<evidence type="ECO:0000313" key="3">
    <source>
        <dbReference type="Proteomes" id="UP000298663"/>
    </source>
</evidence>
<dbReference type="Proteomes" id="UP000298663">
    <property type="component" value="Unassembled WGS sequence"/>
</dbReference>
<comment type="caution">
    <text evidence="2">The sequence shown here is derived from an EMBL/GenBank/DDBJ whole genome shotgun (WGS) entry which is preliminary data.</text>
</comment>
<gene>
    <name evidence="2" type="ORF">L596_002026</name>
</gene>
<reference evidence="2 3" key="1">
    <citation type="journal article" date="2015" name="Genome Biol.">
        <title>Comparative genomics of Steinernema reveals deeply conserved gene regulatory networks.</title>
        <authorList>
            <person name="Dillman A.R."/>
            <person name="Macchietto M."/>
            <person name="Porter C.F."/>
            <person name="Rogers A."/>
            <person name="Williams B."/>
            <person name="Antoshechkin I."/>
            <person name="Lee M.M."/>
            <person name="Goodwin Z."/>
            <person name="Lu X."/>
            <person name="Lewis E.E."/>
            <person name="Goodrich-Blair H."/>
            <person name="Stock S.P."/>
            <person name="Adams B.J."/>
            <person name="Sternberg P.W."/>
            <person name="Mortazavi A."/>
        </authorList>
    </citation>
    <scope>NUCLEOTIDE SEQUENCE [LARGE SCALE GENOMIC DNA]</scope>
    <source>
        <strain evidence="2 3">ALL</strain>
    </source>
</reference>
<dbReference type="EMBL" id="AZBU02000001">
    <property type="protein sequence ID" value="TMS34430.1"/>
    <property type="molecule type" value="Genomic_DNA"/>
</dbReference>
<reference evidence="2 3" key="2">
    <citation type="journal article" date="2019" name="G3 (Bethesda)">
        <title>Hybrid Assembly of the Genome of the Entomopathogenic Nematode Steinernema carpocapsae Identifies the X-Chromosome.</title>
        <authorList>
            <person name="Serra L."/>
            <person name="Macchietto M."/>
            <person name="Macias-Munoz A."/>
            <person name="McGill C.J."/>
            <person name="Rodriguez I.M."/>
            <person name="Rodriguez B."/>
            <person name="Murad R."/>
            <person name="Mortazavi A."/>
        </authorList>
    </citation>
    <scope>NUCLEOTIDE SEQUENCE [LARGE SCALE GENOMIC DNA]</scope>
    <source>
        <strain evidence="2 3">ALL</strain>
    </source>
</reference>
<evidence type="ECO:0000256" key="1">
    <source>
        <dbReference type="SAM" id="MobiDB-lite"/>
    </source>
</evidence>
<protein>
    <submittedName>
        <fullName evidence="2">Uncharacterized protein</fullName>
    </submittedName>
</protein>
<organism evidence="2 3">
    <name type="scientific">Steinernema carpocapsae</name>
    <name type="common">Entomopathogenic nematode</name>
    <dbReference type="NCBI Taxonomy" id="34508"/>
    <lineage>
        <taxon>Eukaryota</taxon>
        <taxon>Metazoa</taxon>
        <taxon>Ecdysozoa</taxon>
        <taxon>Nematoda</taxon>
        <taxon>Chromadorea</taxon>
        <taxon>Rhabditida</taxon>
        <taxon>Tylenchina</taxon>
        <taxon>Panagrolaimomorpha</taxon>
        <taxon>Strongyloidoidea</taxon>
        <taxon>Steinernematidae</taxon>
        <taxon>Steinernema</taxon>
    </lineage>
</organism>
<feature type="region of interest" description="Disordered" evidence="1">
    <location>
        <begin position="50"/>
        <end position="112"/>
    </location>
</feature>
<accession>A0A4U8UMV0</accession>
<feature type="region of interest" description="Disordered" evidence="1">
    <location>
        <begin position="1"/>
        <end position="32"/>
    </location>
</feature>
<keyword evidence="3" id="KW-1185">Reference proteome</keyword>
<feature type="compositionally biased region" description="Basic residues" evidence="1">
    <location>
        <begin position="70"/>
        <end position="89"/>
    </location>
</feature>
<name>A0A4U8UMV0_STECR</name>
<evidence type="ECO:0000313" key="2">
    <source>
        <dbReference type="EMBL" id="TMS34430.1"/>
    </source>
</evidence>
<proteinExistence type="predicted"/>
<feature type="compositionally biased region" description="Basic residues" evidence="1">
    <location>
        <begin position="8"/>
        <end position="24"/>
    </location>
</feature>
<sequence length="112" mass="12844">MSNEAWPRKRHARKVAHSPSRRTTRFPIRSPRATNQLAQFAALFQLEETRNPGGFSVNHGASEKSLEKERKRKTKRGRQSAVQRRRLRCTTRAIGPPQSYKFRSAENGEGSN</sequence>
<dbReference type="AlphaFoldDB" id="A0A4U8UMV0"/>